<dbReference type="EMBL" id="SRRQ01000003">
    <property type="protein sequence ID" value="TWW11500.1"/>
    <property type="molecule type" value="Genomic_DNA"/>
</dbReference>
<comment type="caution">
    <text evidence="1">The sequence shown here is derived from an EMBL/GenBank/DDBJ whole genome shotgun (WGS) entry which is preliminary data.</text>
</comment>
<dbReference type="CDD" id="cd02947">
    <property type="entry name" value="TRX_family"/>
    <property type="match status" value="1"/>
</dbReference>
<accession>A0A2C8EMA0</accession>
<evidence type="ECO:0000313" key="2">
    <source>
        <dbReference type="Proteomes" id="UP000321659"/>
    </source>
</evidence>
<reference evidence="1 2" key="1">
    <citation type="submission" date="2019-04" db="EMBL/GenBank/DDBJ databases">
        <title>In vitro growth and metabolic characteristics of meat-borne Lactobacillus algidus strains.</title>
        <authorList>
            <person name="Sade E."/>
            <person name="Per J."/>
            <person name="Tytti H."/>
            <person name="Johanna B.K."/>
        </authorList>
    </citation>
    <scope>NUCLEOTIDE SEQUENCE [LARGE SCALE GENOMIC DNA]</scope>
    <source>
        <strain evidence="1 2">LTS37-1</strain>
    </source>
</reference>
<dbReference type="InterPro" id="IPR036249">
    <property type="entry name" value="Thioredoxin-like_sf"/>
</dbReference>
<dbReference type="InterPro" id="IPR046698">
    <property type="entry name" value="PedC-like"/>
</dbReference>
<organism evidence="1 2">
    <name type="scientific">Dellaglioa algida</name>
    <dbReference type="NCBI Taxonomy" id="105612"/>
    <lineage>
        <taxon>Bacteria</taxon>
        <taxon>Bacillati</taxon>
        <taxon>Bacillota</taxon>
        <taxon>Bacilli</taxon>
        <taxon>Lactobacillales</taxon>
        <taxon>Lactobacillaceae</taxon>
        <taxon>Dellaglioa</taxon>
    </lineage>
</organism>
<name>A0A2C8EMA0_9LACO</name>
<dbReference type="RefSeq" id="WP_112249809.1">
    <property type="nucleotide sequence ID" value="NZ_CBCRTS010000003.1"/>
</dbReference>
<evidence type="ECO:0000313" key="1">
    <source>
        <dbReference type="EMBL" id="TWW11500.1"/>
    </source>
</evidence>
<proteinExistence type="predicted"/>
<dbReference type="AlphaFoldDB" id="A0A2C8EMA0"/>
<dbReference type="Gene3D" id="3.40.30.10">
    <property type="entry name" value="Glutaredoxin"/>
    <property type="match status" value="1"/>
</dbReference>
<dbReference type="Pfam" id="PF20207">
    <property type="entry name" value="DUF6568"/>
    <property type="match status" value="1"/>
</dbReference>
<dbReference type="SUPFAM" id="SSF52833">
    <property type="entry name" value="Thioredoxin-like"/>
    <property type="match status" value="1"/>
</dbReference>
<gene>
    <name evidence="1" type="ORF">LABALGLTS371_06730</name>
</gene>
<evidence type="ECO:0008006" key="3">
    <source>
        <dbReference type="Google" id="ProtNLM"/>
    </source>
</evidence>
<dbReference type="GeneID" id="83548191"/>
<sequence>MKYKKITIFSLVSIVTMCIVVSFMIYQKKRERCIRTYTTEVSVNKFNQLKQDKNAKNKFVYIGNSNCSDCSLFDPELINSIRDHHINEKMLYVDVNKLHENKKEWKKFRQENNIYGTPSFIYLGNNQKTLSHRDTSAPRIDELKKWIKKCKNSN</sequence>
<dbReference type="Proteomes" id="UP000321659">
    <property type="component" value="Unassembled WGS sequence"/>
</dbReference>
<protein>
    <recommendedName>
        <fullName evidence="3">Thioredoxin domain-containing protein</fullName>
    </recommendedName>
</protein>